<dbReference type="InterPro" id="IPR025275">
    <property type="entry name" value="DUF4015"/>
</dbReference>
<accession>A0A1G2MRH7</accession>
<proteinExistence type="predicted"/>
<sequence>MTNIYYPTSEAVVEADPVGGKSAVLRSFFSYLSRELKKEPIIISADLFGMTTTNNDDLNIGQVLEDALANFDYVSPMVYPSHYPANFLGFANPATKQYEVVKYSMDSAVRRASTTPFKLRPWLQDFSLGATYTPDMVRTQMQAVYDSGLNSWMLWNASNRYTAAALDEN</sequence>
<name>A0A1G2MRH7_9BACT</name>
<dbReference type="Gene3D" id="3.20.20.80">
    <property type="entry name" value="Glycosidases"/>
    <property type="match status" value="1"/>
</dbReference>
<dbReference type="Pfam" id="PF13200">
    <property type="entry name" value="DUF4015"/>
    <property type="match status" value="1"/>
</dbReference>
<organism evidence="2 3">
    <name type="scientific">Candidatus Taylorbacteria bacterium RIFCSPHIGHO2_02_FULL_46_13</name>
    <dbReference type="NCBI Taxonomy" id="1802312"/>
    <lineage>
        <taxon>Bacteria</taxon>
        <taxon>Candidatus Tayloriibacteriota</taxon>
    </lineage>
</organism>
<dbReference type="AlphaFoldDB" id="A0A1G2MRH7"/>
<dbReference type="EMBL" id="MHRQ01000020">
    <property type="protein sequence ID" value="OHA26458.1"/>
    <property type="molecule type" value="Genomic_DNA"/>
</dbReference>
<evidence type="ECO:0000259" key="1">
    <source>
        <dbReference type="Pfam" id="PF13200"/>
    </source>
</evidence>
<feature type="domain" description="DUF4015" evidence="1">
    <location>
        <begin position="21"/>
        <end position="161"/>
    </location>
</feature>
<reference evidence="2 3" key="1">
    <citation type="journal article" date="2016" name="Nat. Commun.">
        <title>Thousands of microbial genomes shed light on interconnected biogeochemical processes in an aquifer system.</title>
        <authorList>
            <person name="Anantharaman K."/>
            <person name="Brown C.T."/>
            <person name="Hug L.A."/>
            <person name="Sharon I."/>
            <person name="Castelle C.J."/>
            <person name="Probst A.J."/>
            <person name="Thomas B.C."/>
            <person name="Singh A."/>
            <person name="Wilkins M.J."/>
            <person name="Karaoz U."/>
            <person name="Brodie E.L."/>
            <person name="Williams K.H."/>
            <person name="Hubbard S.S."/>
            <person name="Banfield J.F."/>
        </authorList>
    </citation>
    <scope>NUCLEOTIDE SEQUENCE [LARGE SCALE GENOMIC DNA]</scope>
</reference>
<protein>
    <recommendedName>
        <fullName evidence="1">DUF4015 domain-containing protein</fullName>
    </recommendedName>
</protein>
<dbReference type="Proteomes" id="UP000177565">
    <property type="component" value="Unassembled WGS sequence"/>
</dbReference>
<dbReference type="SUPFAM" id="SSF51445">
    <property type="entry name" value="(Trans)glycosidases"/>
    <property type="match status" value="1"/>
</dbReference>
<evidence type="ECO:0000313" key="3">
    <source>
        <dbReference type="Proteomes" id="UP000177565"/>
    </source>
</evidence>
<evidence type="ECO:0000313" key="2">
    <source>
        <dbReference type="EMBL" id="OHA26458.1"/>
    </source>
</evidence>
<gene>
    <name evidence="2" type="ORF">A3C06_02680</name>
</gene>
<dbReference type="InterPro" id="IPR017853">
    <property type="entry name" value="GH"/>
</dbReference>
<comment type="caution">
    <text evidence="2">The sequence shown here is derived from an EMBL/GenBank/DDBJ whole genome shotgun (WGS) entry which is preliminary data.</text>
</comment>